<protein>
    <recommendedName>
        <fullName evidence="5">Transmembrane protein</fullName>
    </recommendedName>
</protein>
<evidence type="ECO:0008006" key="5">
    <source>
        <dbReference type="Google" id="ProtNLM"/>
    </source>
</evidence>
<feature type="compositionally biased region" description="Pro residues" evidence="1">
    <location>
        <begin position="31"/>
        <end position="44"/>
    </location>
</feature>
<evidence type="ECO:0000313" key="3">
    <source>
        <dbReference type="EMBL" id="CAL8108042.1"/>
    </source>
</evidence>
<evidence type="ECO:0000313" key="4">
    <source>
        <dbReference type="Proteomes" id="UP001642540"/>
    </source>
</evidence>
<feature type="region of interest" description="Disordered" evidence="1">
    <location>
        <begin position="19"/>
        <end position="67"/>
    </location>
</feature>
<comment type="caution">
    <text evidence="3">The sequence shown here is derived from an EMBL/GenBank/DDBJ whole genome shotgun (WGS) entry which is preliminary data.</text>
</comment>
<keyword evidence="2" id="KW-0812">Transmembrane</keyword>
<evidence type="ECO:0000256" key="2">
    <source>
        <dbReference type="SAM" id="Phobius"/>
    </source>
</evidence>
<keyword evidence="4" id="KW-1185">Reference proteome</keyword>
<dbReference type="Proteomes" id="UP001642540">
    <property type="component" value="Unassembled WGS sequence"/>
</dbReference>
<keyword evidence="2" id="KW-1133">Transmembrane helix</keyword>
<feature type="transmembrane region" description="Helical" evidence="2">
    <location>
        <begin position="144"/>
        <end position="173"/>
    </location>
</feature>
<sequence>MIGQEAVLGALYPNSHCFPTPLQNPKMPNANPSPLPPPQKPPSLPTTKPQSQPQPTKSLTNATTPLHRPSRYQAPLLSSQDIAQVPGSLASVSNQEPNSDNVKVNAGQSLMIPNIPVLNSPASMEMAQLGHQAGEYAGAQQQKIWIWGLYTFLCVFCCLPAIIIIALVLVVYFTNAI</sequence>
<name>A0ABP1QLQ0_9HEXA</name>
<evidence type="ECO:0000256" key="1">
    <source>
        <dbReference type="SAM" id="MobiDB-lite"/>
    </source>
</evidence>
<feature type="compositionally biased region" description="Low complexity" evidence="1">
    <location>
        <begin position="45"/>
        <end position="60"/>
    </location>
</feature>
<reference evidence="3 4" key="1">
    <citation type="submission" date="2024-08" db="EMBL/GenBank/DDBJ databases">
        <authorList>
            <person name="Cucini C."/>
            <person name="Frati F."/>
        </authorList>
    </citation>
    <scope>NUCLEOTIDE SEQUENCE [LARGE SCALE GENOMIC DNA]</scope>
</reference>
<proteinExistence type="predicted"/>
<organism evidence="3 4">
    <name type="scientific">Orchesella dallaii</name>
    <dbReference type="NCBI Taxonomy" id="48710"/>
    <lineage>
        <taxon>Eukaryota</taxon>
        <taxon>Metazoa</taxon>
        <taxon>Ecdysozoa</taxon>
        <taxon>Arthropoda</taxon>
        <taxon>Hexapoda</taxon>
        <taxon>Collembola</taxon>
        <taxon>Entomobryomorpha</taxon>
        <taxon>Entomobryoidea</taxon>
        <taxon>Orchesellidae</taxon>
        <taxon>Orchesellinae</taxon>
        <taxon>Orchesella</taxon>
    </lineage>
</organism>
<gene>
    <name evidence="3" type="ORF">ODALV1_LOCUS12854</name>
</gene>
<keyword evidence="2" id="KW-0472">Membrane</keyword>
<dbReference type="EMBL" id="CAXLJM020000039">
    <property type="protein sequence ID" value="CAL8108042.1"/>
    <property type="molecule type" value="Genomic_DNA"/>
</dbReference>
<accession>A0ABP1QLQ0</accession>